<evidence type="ECO:0000313" key="3">
    <source>
        <dbReference type="Proteomes" id="UP000266313"/>
    </source>
</evidence>
<evidence type="ECO:0008006" key="4">
    <source>
        <dbReference type="Google" id="ProtNLM"/>
    </source>
</evidence>
<dbReference type="OrthoDB" id="5625885at2"/>
<reference evidence="2 3" key="1">
    <citation type="submission" date="2016-12" db="EMBL/GenBank/DDBJ databases">
        <title>Genome sequencing of Methylocaldum marinum.</title>
        <authorList>
            <person name="Takeuchi M."/>
            <person name="Kamagata Y."/>
            <person name="Hiraoka S."/>
            <person name="Oshima K."/>
            <person name="Hattori M."/>
            <person name="Iwasaki W."/>
        </authorList>
    </citation>
    <scope>NUCLEOTIDE SEQUENCE [LARGE SCALE GENOMIC DNA]</scope>
    <source>
        <strain evidence="2 3">S8</strain>
    </source>
</reference>
<organism evidence="2 3">
    <name type="scientific">Methylocaldum marinum</name>
    <dbReference type="NCBI Taxonomy" id="1432792"/>
    <lineage>
        <taxon>Bacteria</taxon>
        <taxon>Pseudomonadati</taxon>
        <taxon>Pseudomonadota</taxon>
        <taxon>Gammaproteobacteria</taxon>
        <taxon>Methylococcales</taxon>
        <taxon>Methylococcaceae</taxon>
        <taxon>Methylocaldum</taxon>
    </lineage>
</organism>
<keyword evidence="1" id="KW-0472">Membrane</keyword>
<name>A0A286P402_9GAMM</name>
<dbReference type="EMBL" id="AP017928">
    <property type="protein sequence ID" value="BBA32374.1"/>
    <property type="molecule type" value="Genomic_DNA"/>
</dbReference>
<keyword evidence="1" id="KW-1133">Transmembrane helix</keyword>
<dbReference type="RefSeq" id="WP_119628180.1">
    <property type="nucleotide sequence ID" value="NZ_AP017928.1"/>
</dbReference>
<evidence type="ECO:0000313" key="2">
    <source>
        <dbReference type="EMBL" id="BBA32374.1"/>
    </source>
</evidence>
<accession>A0A286P402</accession>
<evidence type="ECO:0000256" key="1">
    <source>
        <dbReference type="SAM" id="Phobius"/>
    </source>
</evidence>
<keyword evidence="1" id="KW-0812">Transmembrane</keyword>
<sequence>MSSGDPNLKKPTVFQVVVSVIAAAFGVQSSANRERDFAAGSAKAYIIAGIIFTVLFVAAVIAVVNLVIKSAGT</sequence>
<dbReference type="Pfam" id="PF11174">
    <property type="entry name" value="DUF2970"/>
    <property type="match status" value="1"/>
</dbReference>
<protein>
    <recommendedName>
        <fullName evidence="4">DUF2970 domain-containing protein</fullName>
    </recommendedName>
</protein>
<feature type="transmembrane region" description="Helical" evidence="1">
    <location>
        <begin position="44"/>
        <end position="68"/>
    </location>
</feature>
<dbReference type="Proteomes" id="UP000266313">
    <property type="component" value="Chromosome"/>
</dbReference>
<dbReference type="InterPro" id="IPR021344">
    <property type="entry name" value="DUF2970"/>
</dbReference>
<dbReference type="AlphaFoldDB" id="A0A286P402"/>
<gene>
    <name evidence="2" type="ORF">sS8_0406</name>
</gene>
<feature type="transmembrane region" description="Helical" evidence="1">
    <location>
        <begin position="12"/>
        <end position="32"/>
    </location>
</feature>
<proteinExistence type="predicted"/>
<dbReference type="KEGG" id="mmai:sS8_0406"/>
<keyword evidence="3" id="KW-1185">Reference proteome</keyword>